<dbReference type="EMBL" id="CAJMWX010000344">
    <property type="protein sequence ID" value="CAE6413569.1"/>
    <property type="molecule type" value="Genomic_DNA"/>
</dbReference>
<gene>
    <name evidence="1" type="ORF">RDB_LOCUS14194</name>
    <name evidence="2" type="ORF">RDB_LOCUS58516</name>
</gene>
<name>A0A8H3BCE6_9AGAM</name>
<evidence type="ECO:0000313" key="2">
    <source>
        <dbReference type="EMBL" id="CAE6454207.1"/>
    </source>
</evidence>
<proteinExistence type="predicted"/>
<comment type="caution">
    <text evidence="2">The sequence shown here is derived from an EMBL/GenBank/DDBJ whole genome shotgun (WGS) entry which is preliminary data.</text>
</comment>
<dbReference type="Proteomes" id="UP000663888">
    <property type="component" value="Unassembled WGS sequence"/>
</dbReference>
<organism evidence="2 3">
    <name type="scientific">Rhizoctonia solani</name>
    <dbReference type="NCBI Taxonomy" id="456999"/>
    <lineage>
        <taxon>Eukaryota</taxon>
        <taxon>Fungi</taxon>
        <taxon>Dikarya</taxon>
        <taxon>Basidiomycota</taxon>
        <taxon>Agaricomycotina</taxon>
        <taxon>Agaricomycetes</taxon>
        <taxon>Cantharellales</taxon>
        <taxon>Ceratobasidiaceae</taxon>
        <taxon>Rhizoctonia</taxon>
    </lineage>
</organism>
<protein>
    <submittedName>
        <fullName evidence="2">Uncharacterized protein</fullName>
    </submittedName>
</protein>
<accession>A0A8H3BCE6</accession>
<sequence>MSILPGSSYLPANASVKLMRGLRILEAPVRIQFEEWRAGNPLYDWYQRRSFRNITTMQLRKELNAPFFHEYIVFKLGDDRCFRVDRRQLSDESLPLDCIYERGVEAYDTIEEVTSLEDSQYSPSECLIEIKSKPLNSPAIRLERVLNTLWAVHQDASSKMYTLQRYNCYFVAQTIISCVAQNIPVLIEAGDDKVDDDYETLGSVPDLDWSMAYSTQVRTEVARDNHTLVGDKRKSSTLPDALRHLFQQFDNFDQGIRTICLTHVNSCLICRGIRAPFSPLKMKFNPSNRSSSQRDCYAHSTHALLSRFQSSLVSFWKRRLVDVHDFAASDDFMHRLYTICDGKAEYSEHEIKEAASKVYADVYTSNNSTRSSWSVCVREALQWLAKAFIPILQRALECPTWDIHLSPEVSAENISALRTVDGWIERMATFFDSEYNIIERVLEAEVAAFGLHRILNQSAVFHLMVPSTKVAQWLKVVNNPSSLYSLAGGPSIGFGLNAYLDELALIHSARVEQHKLWLKCTLKTVYDDICNKRRTICRAVESTTEKYAWSRETRPNMLPPAKVRFESFVLEQESAKKHSILMILEALDGPPRQTRPGVRGRFKAVQNSITIGNKHETSIRTPTEGEE</sequence>
<evidence type="ECO:0000313" key="1">
    <source>
        <dbReference type="EMBL" id="CAE6413569.1"/>
    </source>
</evidence>
<dbReference type="AlphaFoldDB" id="A0A8H3BCE6"/>
<reference evidence="2" key="1">
    <citation type="submission" date="2021-01" db="EMBL/GenBank/DDBJ databases">
        <authorList>
            <person name="Kaushik A."/>
        </authorList>
    </citation>
    <scope>NUCLEOTIDE SEQUENCE</scope>
    <source>
        <strain evidence="1">AG4-R118</strain>
        <strain evidence="2">AG4-RS23</strain>
    </source>
</reference>
<evidence type="ECO:0000313" key="3">
    <source>
        <dbReference type="Proteomes" id="UP000663861"/>
    </source>
</evidence>
<dbReference type="Proteomes" id="UP000663861">
    <property type="component" value="Unassembled WGS sequence"/>
</dbReference>
<dbReference type="EMBL" id="CAJMWY010000987">
    <property type="protein sequence ID" value="CAE6454207.1"/>
    <property type="molecule type" value="Genomic_DNA"/>
</dbReference>